<evidence type="ECO:0000256" key="4">
    <source>
        <dbReference type="HAMAP-Rule" id="MF_01935"/>
    </source>
</evidence>
<keyword evidence="4" id="KW-0474">Menaquinone biosynthesis</keyword>
<dbReference type="UniPathway" id="UPA00079"/>
<dbReference type="GO" id="GO:0008909">
    <property type="term" value="F:isochorismate synthase activity"/>
    <property type="evidence" value="ECO:0007669"/>
    <property type="project" value="UniProtKB-UniRule"/>
</dbReference>
<feature type="active site" description="Proton acceptor" evidence="4">
    <location>
        <position position="225"/>
    </location>
</feature>
<comment type="cofactor">
    <cofactor evidence="4">
        <name>Mg(2+)</name>
        <dbReference type="ChEBI" id="CHEBI:18420"/>
    </cofactor>
</comment>
<dbReference type="Proteomes" id="UP000031829">
    <property type="component" value="Chromosome"/>
</dbReference>
<organism evidence="6 7">
    <name type="scientific">Priestia megaterium (strain ATCC 14581 / DSM 32 / CCUG 1817 / JCM 2506 / NBRC 15308 / NCIMB 9376 / NCTC 10342 / NRRL B-14308 / VKM B-512 / Ford 19)</name>
    <name type="common">Bacillus megaterium</name>
    <dbReference type="NCBI Taxonomy" id="1348623"/>
    <lineage>
        <taxon>Bacteria</taxon>
        <taxon>Bacillati</taxon>
        <taxon>Bacillota</taxon>
        <taxon>Bacilli</taxon>
        <taxon>Bacillales</taxon>
        <taxon>Bacillaceae</taxon>
        <taxon>Priestia</taxon>
    </lineage>
</organism>
<proteinExistence type="inferred from homology"/>
<feature type="binding site" evidence="4">
    <location>
        <position position="453"/>
    </location>
    <ligand>
        <name>Mg(2+)</name>
        <dbReference type="ChEBI" id="CHEBI:18420"/>
    </ligand>
</feature>
<dbReference type="GO" id="GO:0009234">
    <property type="term" value="P:menaquinone biosynthetic process"/>
    <property type="evidence" value="ECO:0007669"/>
    <property type="project" value="UniProtKB-UniRule"/>
</dbReference>
<reference evidence="6 7" key="1">
    <citation type="journal article" date="2015" name="Genome Announc.">
        <title>Complete genome sequences for 35 biothreat assay-relevant bacillus species.</title>
        <authorList>
            <person name="Johnson S.L."/>
            <person name="Daligault H.E."/>
            <person name="Davenport K.W."/>
            <person name="Jaissle J."/>
            <person name="Frey K.G."/>
            <person name="Ladner J.T."/>
            <person name="Broomall S.M."/>
            <person name="Bishop-Lilly K.A."/>
            <person name="Bruce D.C."/>
            <person name="Gibbons H.S."/>
            <person name="Coyne S.R."/>
            <person name="Lo C.C."/>
            <person name="Meincke L."/>
            <person name="Munk A.C."/>
            <person name="Koroleva G.I."/>
            <person name="Rosenzweig C.N."/>
            <person name="Palacios G.F."/>
            <person name="Redden C.L."/>
            <person name="Minogue T.D."/>
            <person name="Chain P.S."/>
        </authorList>
    </citation>
    <scope>NUCLEOTIDE SEQUENCE [LARGE SCALE GENOMIC DNA]</scope>
    <source>
        <strain evidence="7">ATCC 14581 / DSM 32 / JCM 2506 / NBRC 15308 / NCIMB 9376 / NCTC 10342 / NRRL B-14308 / VKM B-512</strain>
    </source>
</reference>
<keyword evidence="4" id="KW-0479">Metal-binding</keyword>
<dbReference type="EC" id="5.4.4.2" evidence="4"/>
<dbReference type="Pfam" id="PF00425">
    <property type="entry name" value="Chorismate_bind"/>
    <property type="match status" value="1"/>
</dbReference>
<dbReference type="GO" id="GO:0009697">
    <property type="term" value="P:salicylic acid biosynthetic process"/>
    <property type="evidence" value="ECO:0007669"/>
    <property type="project" value="TreeGrafter"/>
</dbReference>
<feature type="active site" description="Proton donor" evidence="4">
    <location>
        <position position="274"/>
    </location>
</feature>
<evidence type="ECO:0000313" key="7">
    <source>
        <dbReference type="Proteomes" id="UP000031829"/>
    </source>
</evidence>
<dbReference type="UniPathway" id="UPA01057">
    <property type="reaction ID" value="UER00163"/>
</dbReference>
<protein>
    <recommendedName>
        <fullName evidence="4">Isochorismate synthase MenF</fullName>
        <ecNumber evidence="4">5.4.4.2</ecNumber>
    </recommendedName>
    <alternativeName>
        <fullName evidence="4">Isochorismate mutase</fullName>
    </alternativeName>
</protein>
<keyword evidence="3 4" id="KW-0413">Isomerase</keyword>
<comment type="similarity">
    <text evidence="2 4">Belongs to the isochorismate synthase family.</text>
</comment>
<dbReference type="RefSeq" id="WP_034648564.1">
    <property type="nucleotide sequence ID" value="NZ_BCVB01000008.1"/>
</dbReference>
<gene>
    <name evidence="4" type="primary">menF</name>
    <name evidence="6" type="ORF">BG04_1881</name>
</gene>
<evidence type="ECO:0000259" key="5">
    <source>
        <dbReference type="Pfam" id="PF00425"/>
    </source>
</evidence>
<comment type="pathway">
    <text evidence="4">Quinol/quinone metabolism; menaquinone biosynthesis.</text>
</comment>
<feature type="binding site" evidence="4">
    <location>
        <position position="318"/>
    </location>
    <ligand>
        <name>Mg(2+)</name>
        <dbReference type="ChEBI" id="CHEBI:18420"/>
    </ligand>
</feature>
<dbReference type="HOGENOM" id="CLU_006493_8_4_9"/>
<dbReference type="NCBIfam" id="TIGR00543">
    <property type="entry name" value="isochor_syn"/>
    <property type="match status" value="1"/>
</dbReference>
<name>A0A0B6AC05_PRIM2</name>
<dbReference type="InterPro" id="IPR034681">
    <property type="entry name" value="MenF"/>
</dbReference>
<dbReference type="KEGG" id="bmeg:BG04_1881"/>
<dbReference type="InterPro" id="IPR005801">
    <property type="entry name" value="ADC_synthase"/>
</dbReference>
<dbReference type="InterPro" id="IPR015890">
    <property type="entry name" value="Chorismate_C"/>
</dbReference>
<evidence type="ECO:0000256" key="3">
    <source>
        <dbReference type="ARBA" id="ARBA00023235"/>
    </source>
</evidence>
<dbReference type="Gene3D" id="3.60.120.10">
    <property type="entry name" value="Anthranilate synthase"/>
    <property type="match status" value="1"/>
</dbReference>
<evidence type="ECO:0000256" key="1">
    <source>
        <dbReference type="ARBA" id="ARBA00000799"/>
    </source>
</evidence>
<dbReference type="PANTHER" id="PTHR42839:SF1">
    <property type="entry name" value="ISOCHORISMATE SYNTHASE MENF"/>
    <property type="match status" value="1"/>
</dbReference>
<feature type="domain" description="Chorismate-utilising enzyme C-terminal" evidence="5">
    <location>
        <begin position="205"/>
        <end position="457"/>
    </location>
</feature>
<dbReference type="PANTHER" id="PTHR42839">
    <property type="entry name" value="ISOCHORISMATE SYNTHASE ENTC"/>
    <property type="match status" value="1"/>
</dbReference>
<dbReference type="InterPro" id="IPR004561">
    <property type="entry name" value="IsoChor_synthase"/>
</dbReference>
<dbReference type="SUPFAM" id="SSF56322">
    <property type="entry name" value="ADC synthase"/>
    <property type="match status" value="1"/>
</dbReference>
<comment type="catalytic activity">
    <reaction evidence="1 4">
        <text>chorismate = isochorismate</text>
        <dbReference type="Rhea" id="RHEA:18985"/>
        <dbReference type="ChEBI" id="CHEBI:29748"/>
        <dbReference type="ChEBI" id="CHEBI:29780"/>
        <dbReference type="EC" id="5.4.4.2"/>
    </reaction>
</comment>
<comment type="function">
    <text evidence="4">Catalyzes the conversion of chorismate to isochorismate.</text>
</comment>
<accession>A0A0B6AC05</accession>
<dbReference type="GeneID" id="93645347"/>
<dbReference type="HAMAP" id="MF_01935">
    <property type="entry name" value="MenF"/>
    <property type="match status" value="1"/>
</dbReference>
<dbReference type="AlphaFoldDB" id="A0A0B6AC05"/>
<evidence type="ECO:0000256" key="2">
    <source>
        <dbReference type="ARBA" id="ARBA00005297"/>
    </source>
</evidence>
<comment type="pathway">
    <text evidence="4">Quinol/quinone metabolism; 1,4-dihydroxy-2-naphthoate biosynthesis; 1,4-dihydroxy-2-naphthoate from chorismate: step 1/7.</text>
</comment>
<dbReference type="GO" id="GO:0000287">
    <property type="term" value="F:magnesium ion binding"/>
    <property type="evidence" value="ECO:0007669"/>
    <property type="project" value="UniProtKB-UniRule"/>
</dbReference>
<sequence>MIATTEQLVQEYIKDAIECAKNENHPKLVSLVKKVRPIDPLIFYANGHDQFYKERFFWKDPNSYYTFVGLGYAHTICTNAAKERYFHIENEWKRFIKEDFYKNNQISPDGTGPLLFGGFSFDPNQYQENYWSDFPSSKFMIPTVLYTQVDKEGYLTVNMMVKGQDSVKKHINYFEEVQKLVLCEEYDGESHISPLVLEKEEIGVEKFKGNIERATTLIKQQAIEKVVLARQLKVKFNEDISTEYVLQRLLKEQPTSYTYILEGEHQHFIGASPERLVQKQGDYVFSTCLAGSIPRGKTRQEDHELGEELLQDPKNLIEHDVVVHMIKEAMNSYCYEVEIPSTPSLYKTKHIQHLYTPVKGRIKEDVTLFSFIQKLHPTPALGGYPQQEALPIIRQLESFDRGWYAAPLGWMDINGNGEFIVGIRSGVIQQKEAVLFAGCGIVADSTPESEYEETRIKFNPMLSALGGIMRGTH</sequence>
<keyword evidence="4" id="KW-0460">Magnesium</keyword>
<evidence type="ECO:0000313" key="6">
    <source>
        <dbReference type="EMBL" id="AJI21076.1"/>
    </source>
</evidence>
<dbReference type="EMBL" id="CP009920">
    <property type="protein sequence ID" value="AJI21076.1"/>
    <property type="molecule type" value="Genomic_DNA"/>
</dbReference>